<accession>A0AAV1Z8V3</accession>
<dbReference type="AlphaFoldDB" id="A0AAV1Z8V3"/>
<dbReference type="GO" id="GO:0003676">
    <property type="term" value="F:nucleic acid binding"/>
    <property type="evidence" value="ECO:0007669"/>
    <property type="project" value="InterPro"/>
</dbReference>
<name>A0AAV1Z8V3_9ARAC</name>
<proteinExistence type="predicted"/>
<keyword evidence="2" id="KW-1185">Reference proteome</keyword>
<dbReference type="InterPro" id="IPR036397">
    <property type="entry name" value="RNaseH_sf"/>
</dbReference>
<comment type="caution">
    <text evidence="1">The sequence shown here is derived from an EMBL/GenBank/DDBJ whole genome shotgun (WGS) entry which is preliminary data.</text>
</comment>
<evidence type="ECO:0000313" key="2">
    <source>
        <dbReference type="Proteomes" id="UP001497382"/>
    </source>
</evidence>
<reference evidence="1 2" key="1">
    <citation type="submission" date="2024-04" db="EMBL/GenBank/DDBJ databases">
        <authorList>
            <person name="Rising A."/>
            <person name="Reimegard J."/>
            <person name="Sonavane S."/>
            <person name="Akerstrom W."/>
            <person name="Nylinder S."/>
            <person name="Hedman E."/>
            <person name="Kallberg Y."/>
        </authorList>
    </citation>
    <scope>NUCLEOTIDE SEQUENCE [LARGE SCALE GENOMIC DNA]</scope>
</reference>
<dbReference type="EMBL" id="CAXIEN010000027">
    <property type="protein sequence ID" value="CAL1267324.1"/>
    <property type="molecule type" value="Genomic_DNA"/>
</dbReference>
<protein>
    <submittedName>
        <fullName evidence="1">Uncharacterized protein</fullName>
    </submittedName>
</protein>
<dbReference type="Gene3D" id="3.30.420.10">
    <property type="entry name" value="Ribonuclease H-like superfamily/Ribonuclease H"/>
    <property type="match status" value="1"/>
</dbReference>
<gene>
    <name evidence="1" type="ORF">LARSCL_LOCUS3602</name>
</gene>
<evidence type="ECO:0000313" key="1">
    <source>
        <dbReference type="EMBL" id="CAL1267324.1"/>
    </source>
</evidence>
<organism evidence="1 2">
    <name type="scientific">Larinioides sclopetarius</name>
    <dbReference type="NCBI Taxonomy" id="280406"/>
    <lineage>
        <taxon>Eukaryota</taxon>
        <taxon>Metazoa</taxon>
        <taxon>Ecdysozoa</taxon>
        <taxon>Arthropoda</taxon>
        <taxon>Chelicerata</taxon>
        <taxon>Arachnida</taxon>
        <taxon>Araneae</taxon>
        <taxon>Araneomorphae</taxon>
        <taxon>Entelegynae</taxon>
        <taxon>Araneoidea</taxon>
        <taxon>Araneidae</taxon>
        <taxon>Larinioides</taxon>
    </lineage>
</organism>
<sequence>MDSNDTRVPVDEFNAALWRRYHNGKIRNVYPLIKYNDIIEKIKTIEENPPCNTPGEYYLLRKFIVVNINGKERLSCKPENCILAENSQETSVSTKFYVALEEIYGFLNEAHKWIKHGCRDRIVRKLQSQGIVNITRDTVELFLSFCKLCRPGKNSASRRIGPKSQSIQVSVNPLPKNIHESPLITENGTENPTLNNHVASDAKLELNQDNSIPQTTVCTFTRGFIDLIDYSFSPDGDYRYVFLYMDVQTCLCALYPVRCKCTFEIVSHLLSVFTLLGPPQVLHSNFEDSFLFSIIQELKQALPELILVSGSTNYAEVQEVAQNCICEINSMLKTWMFETKSNHWSYGLKLVQLRKNTKIPCNSTKSSYECFFGHSLNSNLSPEIDISLLKKADKEENLLSLINEQNSSEKVVPSSQQACEHLQVSLDPKICSLVQNHVPSDLLESENEQNLSPVIKPEPLSDTEAQKVNGFEISDSSNDSCMSPGLGNLEIVIKQEVEDKDS</sequence>
<dbReference type="Proteomes" id="UP001497382">
    <property type="component" value="Unassembled WGS sequence"/>
</dbReference>